<evidence type="ECO:0000256" key="7">
    <source>
        <dbReference type="ARBA" id="ARBA00023242"/>
    </source>
</evidence>
<evidence type="ECO:0000256" key="1">
    <source>
        <dbReference type="ARBA" id="ARBA00004123"/>
    </source>
</evidence>
<gene>
    <name evidence="11" type="ORF">IEQ34_025524</name>
</gene>
<evidence type="ECO:0000256" key="3">
    <source>
        <dbReference type="ARBA" id="ARBA00022664"/>
    </source>
</evidence>
<dbReference type="GO" id="GO:0071007">
    <property type="term" value="C:U2-type catalytic step 2 spliceosome"/>
    <property type="evidence" value="ECO:0007669"/>
    <property type="project" value="TreeGrafter"/>
</dbReference>
<comment type="caution">
    <text evidence="11">The sequence shown here is derived from an EMBL/GenBank/DDBJ whole genome shotgun (WGS) entry which is preliminary data.</text>
</comment>
<evidence type="ECO:0000256" key="5">
    <source>
        <dbReference type="ARBA" id="ARBA00022737"/>
    </source>
</evidence>
<dbReference type="InterPro" id="IPR003107">
    <property type="entry name" value="HAT"/>
</dbReference>
<evidence type="ECO:0000256" key="2">
    <source>
        <dbReference type="ARBA" id="ARBA00008644"/>
    </source>
</evidence>
<sequence>MASLAALFERALMYLPNLPRIWLLYFTVLMHPSCPPTLAYTHTRRTFDRALRTLPASLHLRIWKSYLHWAEQRGTETCLRVWRRYLRVDPSLTERYVRILEGMASEAAESAEDDEDNATVIRRTRAREAARLLLQLAKNSIDGKYVSPDGKSSYQLLIEWLELCEKYAEDVGLDVEEEESITSIRRLGLQHFPDQAGRLWTGLATFWIRRGDLDIAKDVFEEGIAAVKTVRDFTQIFDAYAETSENVMGFMMDELAELAEGDGDVDERLTKEQEVDERMKDFEDLMERRPFLINDVMLRRNQDDVQEWERRAFLHGEDQAQVIATYQKAVDTINPRKATPGFNLLFITFCPLLRAALQRLGSGSQRSRKGTTVPFVRVDDLADVWCEWAEMEIRNGNFDSALRIMSRATEAPQTAAAVKAISYLDDTLTSQKRLFKSSKLWSFFIDLEESIGTIESARRTYDRMIELKIATPQVIVNYARFLEEHDYYEDSFRVYERGVDVFTYPIAFELWNIYLAKFIQRYGREQARTCP</sequence>
<keyword evidence="4" id="KW-0747">Spliceosome</keyword>
<feature type="domain" description="Pre-mRNA-splicing factor Syf1/CRNKL1-like C-terminal HAT-repeats" evidence="9">
    <location>
        <begin position="335"/>
        <end position="528"/>
    </location>
</feature>
<dbReference type="Gene3D" id="1.25.40.10">
    <property type="entry name" value="Tetratricopeptide repeat domain"/>
    <property type="match status" value="2"/>
</dbReference>
<protein>
    <submittedName>
        <fullName evidence="11">Uncharacterized protein</fullName>
    </submittedName>
</protein>
<comment type="similarity">
    <text evidence="2">Belongs to the crooked-neck family.</text>
</comment>
<dbReference type="PANTHER" id="PTHR11246:SF5">
    <property type="entry name" value="PRE-MRNA-SPLICING FACTOR SYF1"/>
    <property type="match status" value="1"/>
</dbReference>
<keyword evidence="3" id="KW-0507">mRNA processing</keyword>
<reference evidence="11 12" key="1">
    <citation type="journal article" date="2021" name="Hortic Res">
        <title>Chromosome-scale assembly of the Dendrobium chrysotoxum genome enhances the understanding of orchid evolution.</title>
        <authorList>
            <person name="Zhang Y."/>
            <person name="Zhang G.Q."/>
            <person name="Zhang D."/>
            <person name="Liu X.D."/>
            <person name="Xu X.Y."/>
            <person name="Sun W.H."/>
            <person name="Yu X."/>
            <person name="Zhu X."/>
            <person name="Wang Z.W."/>
            <person name="Zhao X."/>
            <person name="Zhong W.Y."/>
            <person name="Chen H."/>
            <person name="Yin W.L."/>
            <person name="Huang T."/>
            <person name="Niu S.C."/>
            <person name="Liu Z.J."/>
        </authorList>
    </citation>
    <scope>NUCLEOTIDE SEQUENCE [LARGE SCALE GENOMIC DNA]</scope>
    <source>
        <strain evidence="11">Lindl</strain>
    </source>
</reference>
<evidence type="ECO:0000313" key="12">
    <source>
        <dbReference type="Proteomes" id="UP000775213"/>
    </source>
</evidence>
<dbReference type="FunFam" id="1.25.40.10:FF:000137">
    <property type="entry name" value="Pre-mRNA-splicing factor syf1"/>
    <property type="match status" value="1"/>
</dbReference>
<evidence type="ECO:0000313" key="11">
    <source>
        <dbReference type="EMBL" id="KAH0445268.1"/>
    </source>
</evidence>
<dbReference type="Proteomes" id="UP000775213">
    <property type="component" value="Unassembled WGS sequence"/>
</dbReference>
<dbReference type="InterPro" id="IPR055430">
    <property type="entry name" value="HAT_Syf1_CNRKL1_C"/>
</dbReference>
<dbReference type="InterPro" id="IPR055433">
    <property type="entry name" value="HAT_Syf1-like_N"/>
</dbReference>
<keyword evidence="5" id="KW-0677">Repeat</keyword>
<feature type="domain" description="Pre-mRNA-splicing factor Syf1-like N-terminal HAT-repeats" evidence="10">
    <location>
        <begin position="3"/>
        <end position="90"/>
    </location>
</feature>
<dbReference type="Pfam" id="PF23220">
    <property type="entry name" value="HAT_Syf1_M"/>
    <property type="match status" value="1"/>
</dbReference>
<evidence type="ECO:0000259" key="8">
    <source>
        <dbReference type="Pfam" id="PF23220"/>
    </source>
</evidence>
<comment type="subcellular location">
    <subcellularLocation>
        <location evidence="1">Nucleus</location>
    </subcellularLocation>
</comment>
<dbReference type="InterPro" id="IPR056350">
    <property type="entry name" value="HAT_Syf1_central"/>
</dbReference>
<feature type="domain" description="Pre-mRNA-splicing factor SYF1 central HAT repeats" evidence="8">
    <location>
        <begin position="121"/>
        <end position="333"/>
    </location>
</feature>
<accession>A0AAV7FPM8</accession>
<dbReference type="GO" id="GO:0000974">
    <property type="term" value="C:Prp19 complex"/>
    <property type="evidence" value="ECO:0007669"/>
    <property type="project" value="TreeGrafter"/>
</dbReference>
<evidence type="ECO:0000259" key="10">
    <source>
        <dbReference type="Pfam" id="PF23233"/>
    </source>
</evidence>
<dbReference type="AlphaFoldDB" id="A0AAV7FPM8"/>
<evidence type="ECO:0000259" key="9">
    <source>
        <dbReference type="Pfam" id="PF23231"/>
    </source>
</evidence>
<keyword evidence="6" id="KW-0508">mRNA splicing</keyword>
<dbReference type="Pfam" id="PF23233">
    <property type="entry name" value="HAT_Syf1_CNRKL1_N"/>
    <property type="match status" value="1"/>
</dbReference>
<dbReference type="SUPFAM" id="SSF48452">
    <property type="entry name" value="TPR-like"/>
    <property type="match status" value="2"/>
</dbReference>
<dbReference type="InterPro" id="IPR011990">
    <property type="entry name" value="TPR-like_helical_dom_sf"/>
</dbReference>
<dbReference type="GO" id="GO:0071014">
    <property type="term" value="C:post-mRNA release spliceosomal complex"/>
    <property type="evidence" value="ECO:0007669"/>
    <property type="project" value="TreeGrafter"/>
</dbReference>
<dbReference type="EMBL" id="JAGFBR010000392">
    <property type="protein sequence ID" value="KAH0445268.1"/>
    <property type="molecule type" value="Genomic_DNA"/>
</dbReference>
<keyword evidence="7" id="KW-0539">Nucleus</keyword>
<dbReference type="InterPro" id="IPR045075">
    <property type="entry name" value="Syf1-like"/>
</dbReference>
<proteinExistence type="inferred from homology"/>
<evidence type="ECO:0000256" key="6">
    <source>
        <dbReference type="ARBA" id="ARBA00023187"/>
    </source>
</evidence>
<dbReference type="SMART" id="SM00386">
    <property type="entry name" value="HAT"/>
    <property type="match status" value="6"/>
</dbReference>
<dbReference type="PANTHER" id="PTHR11246">
    <property type="entry name" value="PRE-MRNA SPLICING FACTOR"/>
    <property type="match status" value="1"/>
</dbReference>
<organism evidence="11 12">
    <name type="scientific">Dendrobium chrysotoxum</name>
    <name type="common">Orchid</name>
    <dbReference type="NCBI Taxonomy" id="161865"/>
    <lineage>
        <taxon>Eukaryota</taxon>
        <taxon>Viridiplantae</taxon>
        <taxon>Streptophyta</taxon>
        <taxon>Embryophyta</taxon>
        <taxon>Tracheophyta</taxon>
        <taxon>Spermatophyta</taxon>
        <taxon>Magnoliopsida</taxon>
        <taxon>Liliopsida</taxon>
        <taxon>Asparagales</taxon>
        <taxon>Orchidaceae</taxon>
        <taxon>Epidendroideae</taxon>
        <taxon>Malaxideae</taxon>
        <taxon>Dendrobiinae</taxon>
        <taxon>Dendrobium</taxon>
    </lineage>
</organism>
<name>A0AAV7FPM8_DENCH</name>
<evidence type="ECO:0000256" key="4">
    <source>
        <dbReference type="ARBA" id="ARBA00022728"/>
    </source>
</evidence>
<keyword evidence="12" id="KW-1185">Reference proteome</keyword>
<dbReference type="GO" id="GO:0000349">
    <property type="term" value="P:generation of catalytic spliceosome for first transesterification step"/>
    <property type="evidence" value="ECO:0007669"/>
    <property type="project" value="TreeGrafter"/>
</dbReference>
<dbReference type="Pfam" id="PF23231">
    <property type="entry name" value="HAT_Syf1_CNRKL1_C"/>
    <property type="match status" value="1"/>
</dbReference>